<dbReference type="EMBL" id="JAPCWZ010000003">
    <property type="protein sequence ID" value="KAK8873643.1"/>
    <property type="molecule type" value="Genomic_DNA"/>
</dbReference>
<feature type="compositionally biased region" description="Basic and acidic residues" evidence="1">
    <location>
        <begin position="1"/>
        <end position="17"/>
    </location>
</feature>
<sequence length="336" mass="36069">MRPNGEDHRGVGEDGRRLKMGTKAFGPKGVGLASGARRFMSDQLQFTGTELARGGRSRGGHAYDEDDSSEEESGEDTEEDEDDEAARELEDELVEGALAKIRKAQAKGKADVKLNEKELEALERRRKRVQAEAAKPKQKPARIAVPLSQFDPSAMEVPRRRSGMSASEESLSQHPSSSSLTVARSRPGPPVGYFPPPNASRHHSSTSSHRNSSSARNTPDPFKYQTASSRVASGHGKRNLSGSSDPYGRRGASSGARKSRAQSSDEDEDETTSDDTGNGVHISRNRTPPEEIVVVEASPSPEPGPRTRSKASSKQSPVKKKSASGTSGGGKKRKGK</sequence>
<feature type="compositionally biased region" description="Low complexity" evidence="1">
    <location>
        <begin position="165"/>
        <end position="179"/>
    </location>
</feature>
<feature type="compositionally biased region" description="Basic residues" evidence="1">
    <location>
        <begin position="307"/>
        <end position="322"/>
    </location>
</feature>
<evidence type="ECO:0000313" key="2">
    <source>
        <dbReference type="EMBL" id="KAK8873643.1"/>
    </source>
</evidence>
<feature type="compositionally biased region" description="Acidic residues" evidence="1">
    <location>
        <begin position="264"/>
        <end position="273"/>
    </location>
</feature>
<feature type="compositionally biased region" description="Pro residues" evidence="1">
    <location>
        <begin position="187"/>
        <end position="198"/>
    </location>
</feature>
<protein>
    <submittedName>
        <fullName evidence="2">PRA1 family protein-domain-containing protein</fullName>
    </submittedName>
</protein>
<name>A0ABR2J795_9PEZI</name>
<comment type="caution">
    <text evidence="2">The sequence shown here is derived from an EMBL/GenBank/DDBJ whole genome shotgun (WGS) entry which is preliminary data.</text>
</comment>
<gene>
    <name evidence="2" type="ORF">PGQ11_004157</name>
</gene>
<keyword evidence="3" id="KW-1185">Reference proteome</keyword>
<dbReference type="Proteomes" id="UP001390339">
    <property type="component" value="Unassembled WGS sequence"/>
</dbReference>
<evidence type="ECO:0000313" key="3">
    <source>
        <dbReference type="Proteomes" id="UP001390339"/>
    </source>
</evidence>
<proteinExistence type="predicted"/>
<organism evidence="2 3">
    <name type="scientific">Apiospora arundinis</name>
    <dbReference type="NCBI Taxonomy" id="335852"/>
    <lineage>
        <taxon>Eukaryota</taxon>
        <taxon>Fungi</taxon>
        <taxon>Dikarya</taxon>
        <taxon>Ascomycota</taxon>
        <taxon>Pezizomycotina</taxon>
        <taxon>Sordariomycetes</taxon>
        <taxon>Xylariomycetidae</taxon>
        <taxon>Amphisphaeriales</taxon>
        <taxon>Apiosporaceae</taxon>
        <taxon>Apiospora</taxon>
    </lineage>
</organism>
<accession>A0ABR2J795</accession>
<feature type="region of interest" description="Disordered" evidence="1">
    <location>
        <begin position="126"/>
        <end position="336"/>
    </location>
</feature>
<feature type="compositionally biased region" description="Acidic residues" evidence="1">
    <location>
        <begin position="64"/>
        <end position="93"/>
    </location>
</feature>
<reference evidence="2 3" key="1">
    <citation type="journal article" date="2024" name="IMA Fungus">
        <title>Apiospora arundinis, a panoply of carbohydrate-active enzymes and secondary metabolites.</title>
        <authorList>
            <person name="Sorensen T."/>
            <person name="Petersen C."/>
            <person name="Muurmann A.T."/>
            <person name="Christiansen J.V."/>
            <person name="Brundto M.L."/>
            <person name="Overgaard C.K."/>
            <person name="Boysen A.T."/>
            <person name="Wollenberg R.D."/>
            <person name="Larsen T.O."/>
            <person name="Sorensen J.L."/>
            <person name="Nielsen K.L."/>
            <person name="Sondergaard T.E."/>
        </authorList>
    </citation>
    <scope>NUCLEOTIDE SEQUENCE [LARGE SCALE GENOMIC DNA]</scope>
    <source>
        <strain evidence="2 3">AAU 773</strain>
    </source>
</reference>
<feature type="region of interest" description="Disordered" evidence="1">
    <location>
        <begin position="1"/>
        <end position="93"/>
    </location>
</feature>
<feature type="compositionally biased region" description="Low complexity" evidence="1">
    <location>
        <begin position="205"/>
        <end position="218"/>
    </location>
</feature>
<evidence type="ECO:0000256" key="1">
    <source>
        <dbReference type="SAM" id="MobiDB-lite"/>
    </source>
</evidence>